<feature type="domain" description="IPT/TIG" evidence="2">
    <location>
        <begin position="242"/>
        <end position="327"/>
    </location>
</feature>
<dbReference type="SUPFAM" id="SSF81296">
    <property type="entry name" value="E set domains"/>
    <property type="match status" value="1"/>
</dbReference>
<dbReference type="InterPro" id="IPR002909">
    <property type="entry name" value="IPT_dom"/>
</dbReference>
<dbReference type="EMBL" id="JAVDBT010000002">
    <property type="protein sequence ID" value="MDQ2065124.1"/>
    <property type="molecule type" value="Genomic_DNA"/>
</dbReference>
<evidence type="ECO:0000259" key="2">
    <source>
        <dbReference type="SMART" id="SM00429"/>
    </source>
</evidence>
<protein>
    <submittedName>
        <fullName evidence="3">IPT/TIG domain-containing protein</fullName>
    </submittedName>
</protein>
<name>A0ABU0VTT1_9RHOB</name>
<accession>A0ABU0VTT1</accession>
<dbReference type="CDD" id="cd00102">
    <property type="entry name" value="IPT"/>
    <property type="match status" value="1"/>
</dbReference>
<dbReference type="Gene3D" id="2.60.40.10">
    <property type="entry name" value="Immunoglobulins"/>
    <property type="match status" value="1"/>
</dbReference>
<proteinExistence type="predicted"/>
<keyword evidence="1" id="KW-0812">Transmembrane</keyword>
<evidence type="ECO:0000313" key="3">
    <source>
        <dbReference type="EMBL" id="MDQ2065124.1"/>
    </source>
</evidence>
<dbReference type="InterPro" id="IPR014756">
    <property type="entry name" value="Ig_E-set"/>
</dbReference>
<gene>
    <name evidence="3" type="ORF">Q9295_01960</name>
</gene>
<dbReference type="SMART" id="SM00429">
    <property type="entry name" value="IPT"/>
    <property type="match status" value="1"/>
</dbReference>
<comment type="caution">
    <text evidence="3">The sequence shown here is derived from an EMBL/GenBank/DDBJ whole genome shotgun (WGS) entry which is preliminary data.</text>
</comment>
<organism evidence="3 4">
    <name type="scientific">Pseudogemmobacter lacusdianii</name>
    <dbReference type="NCBI Taxonomy" id="3069608"/>
    <lineage>
        <taxon>Bacteria</taxon>
        <taxon>Pseudomonadati</taxon>
        <taxon>Pseudomonadota</taxon>
        <taxon>Alphaproteobacteria</taxon>
        <taxon>Rhodobacterales</taxon>
        <taxon>Paracoccaceae</taxon>
        <taxon>Pseudogemmobacter</taxon>
    </lineage>
</organism>
<keyword evidence="1" id="KW-1133">Transmembrane helix</keyword>
<sequence length="714" mass="73454">MRHGFLSAFRDISYALIFISFSIFIALALVPRIVYAQVEVNNSLTVTTYPNPSTPGQEVTVLAVSTSLGCNFGLMPRGTVLLRLGTHFEEVELVPDAEGSATGRASFKISDLSEGTHMPSADYNAKGDCMVQMATGSAHIVKKKLTVTVVPRPQVGESLIFDVTFSEDVGGLDGEAFDISNIHDVDALTRHLSGSGSSYVLTLTGMTESGMIVIGLPKGAVFGPGGDMNESSSWVIAHYNAGPAIESLSPNAGSVLGGTEVTITGRRLTGASSVTFGALDAGSFRQVSDTEIVAQAPARLDGSPAHVDVLVTTPKGTSQTGMTFSYQGTQEISFTDPSDIAAFVPNQQVLLEATASSGLLVRFRSETPLVCSVTGSTATVLAAGQCVIAAEQEGDGSYSAATPTSQSFDIAKASQSISFTDPADIAAFTPNQRVTLNATATSGLGVSFSSTTPTVCSVDGDTATVLQGGTCTVTANQAGDTNYDAAAEASQSFGIGLADQEITFNAPTDTVYAVGLEVGLIATSSSGLPVALVSTTPEVCNVLGEAVLIVSAGTCSVTADAPGNQAYNDAQPVTRSFTIARAAQSIVFSDPADIIGFVPNQVVPLNATVTSGLGVTFTSASPAVCSVLGSQATVLAAGTCEVNANQPGGVNYLPAEPVVQTFSIGKGGEEIVFPGNWPKQVFVNSEPFTPGMTGAHSMRPVFFSIASRLKFAQP</sequence>
<dbReference type="Pfam" id="PF01833">
    <property type="entry name" value="TIG"/>
    <property type="match status" value="1"/>
</dbReference>
<keyword evidence="4" id="KW-1185">Reference proteome</keyword>
<evidence type="ECO:0000313" key="4">
    <source>
        <dbReference type="Proteomes" id="UP001239680"/>
    </source>
</evidence>
<dbReference type="InterPro" id="IPR013783">
    <property type="entry name" value="Ig-like_fold"/>
</dbReference>
<keyword evidence="1" id="KW-0472">Membrane</keyword>
<feature type="transmembrane region" description="Helical" evidence="1">
    <location>
        <begin position="12"/>
        <end position="35"/>
    </location>
</feature>
<dbReference type="Proteomes" id="UP001239680">
    <property type="component" value="Unassembled WGS sequence"/>
</dbReference>
<evidence type="ECO:0000256" key="1">
    <source>
        <dbReference type="SAM" id="Phobius"/>
    </source>
</evidence>
<reference evidence="3 4" key="1">
    <citation type="submission" date="2023-08" db="EMBL/GenBank/DDBJ databases">
        <title>Characterization of two Paracoccaceae strains isolated from Phycosphere and proposal of Xinfangfangia lacusdiani sp. nov.</title>
        <authorList>
            <person name="Deng Y."/>
            <person name="Zhang Y.Q."/>
        </authorList>
    </citation>
    <scope>NUCLEOTIDE SEQUENCE [LARGE SCALE GENOMIC DNA]</scope>
    <source>
        <strain evidence="3 4">CPCC 101601</strain>
    </source>
</reference>
<dbReference type="RefSeq" id="WP_306678819.1">
    <property type="nucleotide sequence ID" value="NZ_JAVDBT010000002.1"/>
</dbReference>